<keyword evidence="2" id="KW-1185">Reference proteome</keyword>
<feature type="non-terminal residue" evidence="1">
    <location>
        <position position="1"/>
    </location>
</feature>
<accession>A0A1B7MYX0</accession>
<dbReference type="EMBL" id="KV448330">
    <property type="protein sequence ID" value="OAX37803.1"/>
    <property type="molecule type" value="Genomic_DNA"/>
</dbReference>
<name>A0A1B7MYX0_9AGAM</name>
<dbReference type="AlphaFoldDB" id="A0A1B7MYX0"/>
<reference evidence="1 2" key="1">
    <citation type="submission" date="2016-06" db="EMBL/GenBank/DDBJ databases">
        <title>Comparative genomics of the ectomycorrhizal sister species Rhizopogon vinicolor and Rhizopogon vesiculosus (Basidiomycota: Boletales) reveals a divergence of the mating type B locus.</title>
        <authorList>
            <consortium name="DOE Joint Genome Institute"/>
            <person name="Mujic A.B."/>
            <person name="Kuo A."/>
            <person name="Tritt A."/>
            <person name="Lipzen A."/>
            <person name="Chen C."/>
            <person name="Johnson J."/>
            <person name="Sharma A."/>
            <person name="Barry K."/>
            <person name="Grigoriev I.V."/>
            <person name="Spatafora J.W."/>
        </authorList>
    </citation>
    <scope>NUCLEOTIDE SEQUENCE [LARGE SCALE GENOMIC DNA]</scope>
    <source>
        <strain evidence="1 2">AM-OR11-026</strain>
    </source>
</reference>
<sequence length="71" mass="7974">VVLNNWPLPGTVKNPSKVGGRGQVQILLDALKSDKCKWISLSESEIDKRREENQARQACGEQVYIPRKARA</sequence>
<organism evidence="1 2">
    <name type="scientific">Rhizopogon vinicolor AM-OR11-026</name>
    <dbReference type="NCBI Taxonomy" id="1314800"/>
    <lineage>
        <taxon>Eukaryota</taxon>
        <taxon>Fungi</taxon>
        <taxon>Dikarya</taxon>
        <taxon>Basidiomycota</taxon>
        <taxon>Agaricomycotina</taxon>
        <taxon>Agaricomycetes</taxon>
        <taxon>Agaricomycetidae</taxon>
        <taxon>Boletales</taxon>
        <taxon>Suillineae</taxon>
        <taxon>Rhizopogonaceae</taxon>
        <taxon>Rhizopogon</taxon>
    </lineage>
</organism>
<protein>
    <submittedName>
        <fullName evidence="1">Uncharacterized protein</fullName>
    </submittedName>
</protein>
<evidence type="ECO:0000313" key="2">
    <source>
        <dbReference type="Proteomes" id="UP000092154"/>
    </source>
</evidence>
<proteinExistence type="predicted"/>
<dbReference type="STRING" id="1314800.A0A1B7MYX0"/>
<dbReference type="OrthoDB" id="3253416at2759"/>
<dbReference type="InParanoid" id="A0A1B7MYX0"/>
<gene>
    <name evidence="1" type="ORF">K503DRAFT_668434</name>
</gene>
<evidence type="ECO:0000313" key="1">
    <source>
        <dbReference type="EMBL" id="OAX37803.1"/>
    </source>
</evidence>
<dbReference type="Proteomes" id="UP000092154">
    <property type="component" value="Unassembled WGS sequence"/>
</dbReference>
<feature type="non-terminal residue" evidence="1">
    <location>
        <position position="71"/>
    </location>
</feature>